<reference evidence="1 2" key="1">
    <citation type="journal article" date="2004" name="Science">
        <title>A predator unmasked: life cycle of Bdellovibrio bacteriovorus from a genomic perspective.</title>
        <authorList>
            <person name="Rendulic S."/>
            <person name="Jagtap P."/>
            <person name="Rosinus A."/>
            <person name="Eppinger M."/>
            <person name="Baar C."/>
            <person name="Lanz C."/>
            <person name="Keller H."/>
            <person name="Lambert C."/>
            <person name="Evans K.J."/>
            <person name="Goesmann A."/>
            <person name="Meyer F."/>
            <person name="Sockett R.E."/>
            <person name="Schuster S.C."/>
        </authorList>
    </citation>
    <scope>NUCLEOTIDE SEQUENCE [LARGE SCALE GENOMIC DNA]</scope>
    <source>
        <strain evidence="2">ATCC 15356 / DSM 50701 / NCIMB 9529 / HD100</strain>
    </source>
</reference>
<proteinExistence type="predicted"/>
<dbReference type="HOGENOM" id="CLU_3077183_0_0_7"/>
<dbReference type="KEGG" id="bba:Bd2739"/>
<evidence type="ECO:0000313" key="2">
    <source>
        <dbReference type="Proteomes" id="UP000008080"/>
    </source>
</evidence>
<dbReference type="EMBL" id="BX842653">
    <property type="protein sequence ID" value="CAE80527.1"/>
    <property type="molecule type" value="Genomic_DNA"/>
</dbReference>
<dbReference type="Proteomes" id="UP000008080">
    <property type="component" value="Chromosome"/>
</dbReference>
<dbReference type="AlphaFoldDB" id="Q6MJN3"/>
<protein>
    <submittedName>
        <fullName evidence="1">Uncharacterized protein</fullName>
    </submittedName>
</protein>
<organism evidence="1 2">
    <name type="scientific">Bdellovibrio bacteriovorus (strain ATCC 15356 / DSM 50701 / NCIMB 9529 / HD100)</name>
    <dbReference type="NCBI Taxonomy" id="264462"/>
    <lineage>
        <taxon>Bacteria</taxon>
        <taxon>Pseudomonadati</taxon>
        <taxon>Bdellovibrionota</taxon>
        <taxon>Bdellovibrionia</taxon>
        <taxon>Bdellovibrionales</taxon>
        <taxon>Pseudobdellovibrionaceae</taxon>
        <taxon>Bdellovibrio</taxon>
    </lineage>
</organism>
<accession>Q6MJN3</accession>
<keyword evidence="2" id="KW-1185">Reference proteome</keyword>
<name>Q6MJN3_BDEBA</name>
<gene>
    <name evidence="1" type="ordered locus">Bd2739</name>
</gene>
<sequence>MGLPVLGEGVCPFKKLTCGVTSEHPPKTSNALKRLKDSLSILNTYRMNGTGL</sequence>
<dbReference type="STRING" id="264462.Bd2739"/>
<evidence type="ECO:0000313" key="1">
    <source>
        <dbReference type="EMBL" id="CAE80527.1"/>
    </source>
</evidence>